<organism evidence="1">
    <name type="scientific">Rhodotorula toruloides</name>
    <name type="common">Yeast</name>
    <name type="synonym">Rhodosporidium toruloides</name>
    <dbReference type="NCBI Taxonomy" id="5286"/>
    <lineage>
        <taxon>Eukaryota</taxon>
        <taxon>Fungi</taxon>
        <taxon>Dikarya</taxon>
        <taxon>Basidiomycota</taxon>
        <taxon>Pucciniomycotina</taxon>
        <taxon>Microbotryomycetes</taxon>
        <taxon>Sporidiobolales</taxon>
        <taxon>Sporidiobolaceae</taxon>
        <taxon>Rhodotorula</taxon>
    </lineage>
</organism>
<dbReference type="OrthoDB" id="10301330at2759"/>
<reference evidence="1" key="1">
    <citation type="journal article" date="2014" name="Genome Announc.">
        <title>Draft genome sequence of Rhodosporidium toruloides CECT1137, an oleaginous yeast of biotechnological interest.</title>
        <authorList>
            <person name="Morin N."/>
            <person name="Calcas X."/>
            <person name="Devillers H."/>
            <person name="Durrens P."/>
            <person name="Sherman D.J."/>
            <person name="Nicaud J.-M."/>
            <person name="Neuveglise C."/>
        </authorList>
    </citation>
    <scope>NUCLEOTIDE SEQUENCE</scope>
    <source>
        <strain evidence="1">CECT1137</strain>
    </source>
</reference>
<name>A0A061AQK9_RHOTO</name>
<accession>A0A061AQK9</accession>
<protein>
    <submittedName>
        <fullName evidence="1">RHTO0S04e10924g1_1</fullName>
    </submittedName>
</protein>
<sequence>MRYATQTQATFYSEIRWFLPGDAMQTVERYLTPSWWKKRSPVENRLVEAWAGNLVRWADGEDVPNVFLTVPVFVSQPHQHMLELSQQEGFDKQEEVEFNRVDNVYTAFNVIKIAARKQRERVEEHSGGIRSARAPHSLGAAHNYRQIGRRAARRYGFTKEGWERGAF</sequence>
<dbReference type="AlphaFoldDB" id="A0A061AQK9"/>
<dbReference type="EMBL" id="LK052939">
    <property type="protein sequence ID" value="CDR39856.1"/>
    <property type="molecule type" value="Genomic_DNA"/>
</dbReference>
<gene>
    <name evidence="1" type="ORF">RHTO0S_04e10924g</name>
</gene>
<proteinExistence type="predicted"/>
<evidence type="ECO:0000313" key="1">
    <source>
        <dbReference type="EMBL" id="CDR39856.1"/>
    </source>
</evidence>